<keyword evidence="2" id="KW-0012">Acyltransferase</keyword>
<name>A0A829GH01_LACPA</name>
<organism evidence="2 3">
    <name type="scientific">Lacticaseibacillus paracasei subsp. paracasei Lpp123</name>
    <dbReference type="NCBI Taxonomy" id="1256201"/>
    <lineage>
        <taxon>Bacteria</taxon>
        <taxon>Bacillati</taxon>
        <taxon>Bacillota</taxon>
        <taxon>Bacilli</taxon>
        <taxon>Lactobacillales</taxon>
        <taxon>Lactobacillaceae</taxon>
        <taxon>Lacticaseibacillus</taxon>
    </lineage>
</organism>
<feature type="domain" description="Lipoyl-binding" evidence="1">
    <location>
        <begin position="5"/>
        <end position="31"/>
    </location>
</feature>
<comment type="caution">
    <text evidence="2">The sequence shown here is derived from an EMBL/GenBank/DDBJ whole genome shotgun (WGS) entry which is preliminary data.</text>
</comment>
<gene>
    <name evidence="2" type="ORF">Lpp123_08602</name>
</gene>
<proteinExistence type="predicted"/>
<evidence type="ECO:0000313" key="3">
    <source>
        <dbReference type="Proteomes" id="UP000014316"/>
    </source>
</evidence>
<evidence type="ECO:0000313" key="2">
    <source>
        <dbReference type="EMBL" id="EPC52758.1"/>
    </source>
</evidence>
<feature type="non-terminal residue" evidence="2">
    <location>
        <position position="31"/>
    </location>
</feature>
<dbReference type="EMBL" id="ANJW01000518">
    <property type="protein sequence ID" value="EPC52758.1"/>
    <property type="molecule type" value="Genomic_DNA"/>
</dbReference>
<dbReference type="Gene3D" id="2.40.50.100">
    <property type="match status" value="1"/>
</dbReference>
<keyword evidence="2" id="KW-0808">Transferase</keyword>
<evidence type="ECO:0000259" key="1">
    <source>
        <dbReference type="Pfam" id="PF00364"/>
    </source>
</evidence>
<dbReference type="Pfam" id="PF00364">
    <property type="entry name" value="Biotin_lipoyl"/>
    <property type="match status" value="1"/>
</dbReference>
<dbReference type="InterPro" id="IPR011053">
    <property type="entry name" value="Single_hybrid_motif"/>
</dbReference>
<dbReference type="InterPro" id="IPR000089">
    <property type="entry name" value="Biotin_lipoyl"/>
</dbReference>
<dbReference type="Proteomes" id="UP000014316">
    <property type="component" value="Unassembled WGS sequence"/>
</dbReference>
<dbReference type="SUPFAM" id="SSF51230">
    <property type="entry name" value="Single hybrid motif"/>
    <property type="match status" value="1"/>
</dbReference>
<dbReference type="AlphaFoldDB" id="A0A829GH01"/>
<reference evidence="2 3" key="1">
    <citation type="journal article" date="2013" name="PLoS ONE">
        <title>Lactobacillus paracasei comparative genomics: towards species pan-genome definition and exploitation of diversity.</title>
        <authorList>
            <person name="Smokvina T."/>
            <person name="Wels M."/>
            <person name="Polka J."/>
            <person name="Chervaux C."/>
            <person name="Brisse S."/>
            <person name="Boekhorst J."/>
            <person name="van Hylckama Vlieg J.E."/>
            <person name="Siezen R.J."/>
        </authorList>
    </citation>
    <scope>NUCLEOTIDE SEQUENCE [LARGE SCALE GENOMIC DNA]</scope>
    <source>
        <strain evidence="2 3">Lpp123</strain>
    </source>
</reference>
<dbReference type="GO" id="GO:0016746">
    <property type="term" value="F:acyltransferase activity"/>
    <property type="evidence" value="ECO:0007669"/>
    <property type="project" value="UniProtKB-KW"/>
</dbReference>
<sequence length="31" mass="3367">MAIEQILLPGLGESVHEASIINWLVKPGDHV</sequence>
<accession>A0A829GH01</accession>
<protein>
    <submittedName>
        <fullName evidence="2">Lipoamide acyltransferase component of branched-chain alpha-keto acid dehydrogenase complex</fullName>
    </submittedName>
</protein>